<gene>
    <name evidence="1" type="primary">50</name>
    <name evidence="1" type="ORF">SEA_FLOWERPOWER_50</name>
</gene>
<sequence length="61" mass="6724">MGKNYDAYQKAVEAENAAKARWSDVQGGSTKETYNEALTNAQQAEAISNEAWQRLMDDPTG</sequence>
<accession>A0A2U8UNT0</accession>
<protein>
    <submittedName>
        <fullName evidence="1">Uncharacterized protein</fullName>
    </submittedName>
</protein>
<dbReference type="Proteomes" id="UP000247075">
    <property type="component" value="Segment"/>
</dbReference>
<dbReference type="KEGG" id="vg:55608313"/>
<dbReference type="GeneID" id="55608313"/>
<keyword evidence="2" id="KW-1185">Reference proteome</keyword>
<organism evidence="1 2">
    <name type="scientific">Streptomyces phage FlowerPower</name>
    <dbReference type="NCBI Taxonomy" id="2182408"/>
    <lineage>
        <taxon>Viruses</taxon>
        <taxon>Duplodnaviria</taxon>
        <taxon>Heunggongvirae</taxon>
        <taxon>Uroviricota</taxon>
        <taxon>Caudoviricetes</taxon>
        <taxon>Beephvirinae</taxon>
        <taxon>Flowerpowervirus</taxon>
        <taxon>Flowerpowervirus flowerpower</taxon>
    </lineage>
</organism>
<name>A0A2U8UNT0_9CAUD</name>
<evidence type="ECO:0000313" key="2">
    <source>
        <dbReference type="Proteomes" id="UP000247075"/>
    </source>
</evidence>
<proteinExistence type="predicted"/>
<evidence type="ECO:0000313" key="1">
    <source>
        <dbReference type="EMBL" id="AWN05131.1"/>
    </source>
</evidence>
<dbReference type="RefSeq" id="YP_009838086.1">
    <property type="nucleotide sequence ID" value="NC_048706.1"/>
</dbReference>
<reference evidence="1 2" key="1">
    <citation type="submission" date="2018-04" db="EMBL/GenBank/DDBJ databases">
        <authorList>
            <person name="Richter O.R."/>
            <person name="Sprando J."/>
            <person name="Abi J.R."/>
            <person name="Abidin Z.U."/>
            <person name="Aboumatar N."/>
            <person name="Aguilar F.A."/>
            <person name="Ahmed M."/>
            <person name="Aklilu M."/>
            <person name="Ali S.Z."/>
            <person name="Araia S."/>
            <person name="Asbury H."/>
            <person name="Atkinson A.N."/>
            <person name="Azam A.M."/>
            <person name="Bell J.L."/>
            <person name="Bhagat S."/>
            <person name="Bhatti J.A."/>
            <person name="Bhavsar J."/>
            <person name="Blocker D."/>
            <person name="Bonhomme B."/>
            <person name="Buker C.Y."/>
            <person name="Burnett T.D."/>
            <person name="Campbell R.L."/>
            <person name="Campbell S.M."/>
            <person name="Carinugan C.L."/>
            <person name="Chan P.R."/>
            <person name="Chen S."/>
            <person name="Dahne M."/>
            <person name="Dang V.Q."/>
            <person name="Ding J.R."/>
            <person name="Dunn G.L."/>
            <person name="Flores O.S."/>
            <person name="Frank D.N."/>
            <person name="Gonzalez N."/>
            <person name="Goryunova E."/>
            <person name="Hoang T."/>
            <person name="Hollenhorst D."/>
            <person name="Hora A.B."/>
            <person name="Hutchison A.S."/>
            <person name="Huynh A."/>
            <person name="Jani A."/>
            <person name="Jawed T."/>
            <person name="Jeffries M.J."/>
            <person name="Jian G.M."/>
            <person name="Joshi C."/>
            <person name="Kallab S."/>
            <person name="Kang L."/>
            <person name="Khan A."/>
            <person name="Klontz C.M."/>
            <person name="Koert M."/>
            <person name="Lagasca A."/>
            <person name="Lakhani A."/>
            <person name="Larsen A."/>
            <person name="Le A."/>
            <person name="Lee D.Y."/>
            <person name="Lembirik S."/>
            <person name="Lenus S."/>
            <person name="Lesniewski A.M."/>
            <person name="Lu W."/>
            <person name="Mamarakhimova Z."/>
            <person name="Mason S."/>
            <person name="Mathew L.K."/>
            <person name="Mattson C.L."/>
            <person name="Mian U.H."/>
            <person name="Morcos G.S."/>
            <person name="Muhler C.W."/>
            <person name="Naeem N.-U.-A."/>
            <person name="Namagiri S."/>
            <person name="Nassehi T."/>
            <person name="Nazarian M."/>
            <person name="Neal R.A."/>
            <person name="Negash K."/>
            <person name="Ngaleu B.J."/>
            <person name="Nguyen B.T."/>
            <person name="Nguyen K.V."/>
            <person name="Odili J.C."/>
            <person name="Ogletree A."/>
            <person name="Okojie E."/>
            <person name="Olajide T.E."/>
            <person name="Onwukwe C.S."/>
            <person name="Ozako O."/>
            <person name="Pakala M."/>
            <person name="Patel P."/>
            <person name="Patel H.J."/>
            <person name="Patel R."/>
            <person name="Paudel H."/>
            <person name="Pikounis A.J."/>
            <person name="Qazi M.A."/>
            <person name="Quiroz J.N."/>
            <person name="Ramachandran P.N."/>
            <person name="Rashford R.L."/>
            <person name="Rivera J."/>
            <person name="Romero F.D."/>
            <person name="Saba P.A."/>
            <person name="Sabu R.L."/>
            <person name="Saeed O.S."/>
            <person name="Saraf S."/>
            <person name="Scarano A.L."/>
            <person name="Sciandra C."/>
            <person name="Shakarov P."/>
            <person name="Sharma A."/>
            <person name="Singh K."/>
            <person name="Singh S."/>
            <person name="Spindler S.E."/>
            <person name="Szymanik K.H."/>
            <person name="Tahir M."/>
            <person name="Tchuinte L.U."/>
            <person name="Thakkar V."/>
            <person name="Tombo Z.B."/>
            <person name="Touma A."/>
            <person name="Tran J.N."/>
            <person name="Tran N."/>
            <person name="Truong D.H."/>
            <person name="Turner M.D."/>
            <person name="Vidmar M."/>
            <person name="Vuong K."/>
            <person name="Wilson B."/>
            <person name="Xie C.L."/>
            <person name="Yasinova A.G."/>
            <person name="Yu A.M."/>
            <person name="Zolnerowich N."/>
            <person name="Cortez R."/>
            <person name="Greis H.L."/>
            <person name="Lee M."/>
            <person name="Mantzavinos A."/>
            <person name="Mohamed I.R."/>
            <person name="Patel P."/>
            <person name="Puglisi K.M."/>
            <person name="Bhattacharya M."/>
            <person name="Correa-Mendez M."/>
            <person name="Fabian M."/>
            <person name="Reger N."/>
            <person name="Tran K."/>
            <person name="Erill I."/>
            <person name="Caruso S.M."/>
            <person name="Garlena R.A."/>
            <person name="Russell D.A."/>
            <person name="Pope W.H."/>
            <person name="Jacobs-Sera D."/>
            <person name="Hatfull G.F."/>
        </authorList>
    </citation>
    <scope>NUCLEOTIDE SEQUENCE [LARGE SCALE GENOMIC DNA]</scope>
</reference>
<dbReference type="EMBL" id="MH155868">
    <property type="protein sequence ID" value="AWN05131.1"/>
    <property type="molecule type" value="Genomic_DNA"/>
</dbReference>